<dbReference type="Gene3D" id="1.25.40.20">
    <property type="entry name" value="Ankyrin repeat-containing domain"/>
    <property type="match status" value="1"/>
</dbReference>
<feature type="repeat" description="ANK" evidence="3">
    <location>
        <begin position="502"/>
        <end position="535"/>
    </location>
</feature>
<dbReference type="Pfam" id="PF12796">
    <property type="entry name" value="Ank_2"/>
    <property type="match status" value="1"/>
</dbReference>
<comment type="caution">
    <text evidence="5">The sequence shown here is derived from an EMBL/GenBank/DDBJ whole genome shotgun (WGS) entry which is preliminary data.</text>
</comment>
<feature type="region of interest" description="Disordered" evidence="4">
    <location>
        <begin position="181"/>
        <end position="211"/>
    </location>
</feature>
<organism evidence="5 6">
    <name type="scientific">Actinomadura montaniterrae</name>
    <dbReference type="NCBI Taxonomy" id="1803903"/>
    <lineage>
        <taxon>Bacteria</taxon>
        <taxon>Bacillati</taxon>
        <taxon>Actinomycetota</taxon>
        <taxon>Actinomycetes</taxon>
        <taxon>Streptosporangiales</taxon>
        <taxon>Thermomonosporaceae</taxon>
        <taxon>Actinomadura</taxon>
    </lineage>
</organism>
<dbReference type="GO" id="GO:0085020">
    <property type="term" value="P:protein K6-linked ubiquitination"/>
    <property type="evidence" value="ECO:0007669"/>
    <property type="project" value="TreeGrafter"/>
</dbReference>
<sequence length="562" mass="60727">MTRPGRDPSFPGPLRAWLQVRRYAVPRGRIERAAERRLAGDWRGACAAADVDVAFDPADAGRAFGADVRARLEDDLRHLVPDLLHWHLPRDVTDRGGLTALAPGFRVILARYGTGTRGPAPVLSVVAPPTPTAPQRLTLEFGATVRECADWSVVPYLFDDRHHRGLLGHYGGDVRAPFFAADGTPRDPADLPASRPDAGDPDAGDRAARSERSALLAERPDGGDEAVAAAFAAAGIGVIVEERPGGRPTERQTWTRLARLAGCAPMLAHQIERLTGGGPASLSVRLPDHRFGLHVEAGGRHRRPLLWVASPEESKRRRSSPGCWHALPDLALLRAGMIAPDELHPLVRSALFPERPAHDRPAGPALAEPPPPVRVRCQGVWHLVRSGGGGLEIPHGDEERRREQALGAFGGTVNGCFVAHRTWRAGTGWLPRALRAHRREVFLRAAHGDTEGVLRLLDAGLDPHVRDGRRWTLLHALYAMDHEVLLPRLLDAGLDIDATEHEGYTPVLLAALNHGSPAFVRALLDAGAATTAPDGAARAAGRPDTLAKAIERARREDLESVL</sequence>
<evidence type="ECO:0000313" key="6">
    <source>
        <dbReference type="Proteomes" id="UP000483004"/>
    </source>
</evidence>
<dbReference type="PANTHER" id="PTHR24171">
    <property type="entry name" value="ANKYRIN REPEAT DOMAIN-CONTAINING PROTEIN 39-RELATED"/>
    <property type="match status" value="1"/>
</dbReference>
<dbReference type="Proteomes" id="UP000483004">
    <property type="component" value="Unassembled WGS sequence"/>
</dbReference>
<proteinExistence type="predicted"/>
<name>A0A6L3VCS5_9ACTN</name>
<gene>
    <name evidence="5" type="ORF">F9B16_47690</name>
</gene>
<reference evidence="5 6" key="1">
    <citation type="submission" date="2019-09" db="EMBL/GenBank/DDBJ databases">
        <title>Actinomadura physcomitrii sp. nov., a novel actinomycete isolated from moss [Physcomitrium sphaericum (Ludw) Fuernr].</title>
        <authorList>
            <person name="Liu C."/>
            <person name="Zhuang X."/>
        </authorList>
    </citation>
    <scope>NUCLEOTIDE SEQUENCE [LARGE SCALE GENOMIC DNA]</scope>
    <source>
        <strain evidence="5 6">CYP1-1B</strain>
    </source>
</reference>
<keyword evidence="2 3" id="KW-0040">ANK repeat</keyword>
<dbReference type="RefSeq" id="WP_151546890.1">
    <property type="nucleotide sequence ID" value="NZ_WBMR01000341.1"/>
</dbReference>
<dbReference type="PROSITE" id="PS50088">
    <property type="entry name" value="ANK_REPEAT"/>
    <property type="match status" value="1"/>
</dbReference>
<dbReference type="OrthoDB" id="3276909at2"/>
<dbReference type="SMART" id="SM00248">
    <property type="entry name" value="ANK"/>
    <property type="match status" value="3"/>
</dbReference>
<protein>
    <submittedName>
        <fullName evidence="5">Ankyrin repeat domain-containing protein</fullName>
    </submittedName>
</protein>
<dbReference type="GO" id="GO:0004842">
    <property type="term" value="F:ubiquitin-protein transferase activity"/>
    <property type="evidence" value="ECO:0007669"/>
    <property type="project" value="TreeGrafter"/>
</dbReference>
<evidence type="ECO:0000256" key="4">
    <source>
        <dbReference type="SAM" id="MobiDB-lite"/>
    </source>
</evidence>
<dbReference type="PANTHER" id="PTHR24171:SF8">
    <property type="entry name" value="BRCA1-ASSOCIATED RING DOMAIN PROTEIN 1"/>
    <property type="match status" value="1"/>
</dbReference>
<dbReference type="InterPro" id="IPR002110">
    <property type="entry name" value="Ankyrin_rpt"/>
</dbReference>
<keyword evidence="1" id="KW-0677">Repeat</keyword>
<dbReference type="AlphaFoldDB" id="A0A6L3VCS5"/>
<accession>A0A6L3VCS5</accession>
<dbReference type="InterPro" id="IPR036770">
    <property type="entry name" value="Ankyrin_rpt-contain_sf"/>
</dbReference>
<evidence type="ECO:0000313" key="5">
    <source>
        <dbReference type="EMBL" id="KAB2358683.1"/>
    </source>
</evidence>
<dbReference type="SUPFAM" id="SSF48403">
    <property type="entry name" value="Ankyrin repeat"/>
    <property type="match status" value="1"/>
</dbReference>
<evidence type="ECO:0000256" key="1">
    <source>
        <dbReference type="ARBA" id="ARBA00022737"/>
    </source>
</evidence>
<dbReference type="EMBL" id="WBMR01000341">
    <property type="protein sequence ID" value="KAB2358683.1"/>
    <property type="molecule type" value="Genomic_DNA"/>
</dbReference>
<evidence type="ECO:0000256" key="3">
    <source>
        <dbReference type="PROSITE-ProRule" id="PRU00023"/>
    </source>
</evidence>
<evidence type="ECO:0000256" key="2">
    <source>
        <dbReference type="ARBA" id="ARBA00023043"/>
    </source>
</evidence>
<keyword evidence="6" id="KW-1185">Reference proteome</keyword>